<sequence>MSSPKLEPIQASHVEAGDAVSSSDNDLIQTTHGFETDLSSLPKGYYTSRFFVGSMAATALSLMTGVGAFGLAASIISQINEELGPDPRYAWISMIYNVSLAVCFTPVGRLSDIFGRRWFFIVGAALAVLGSVVCATAKTIPVLIGGNVLLGAASSTQLSFHYVMGELVPMKYRYLGLALLYPFCIPFAGVGSIISFAFLDHTTVGWRGVYWVLLACNALNLLLWTAFYFPPSFQKKHRDDEEDVRRVGYWLRHFDYVGTFLFAAGFVLFLLGLSWGGSTYPWKSAAVICAIVLGVVTLGAFALWETFAPLREPLVPVHLLADVKWVCNSAVLGLGASAYYSLAIIWPIQASVVYGATDIELGALSAIPGIAIVVGQCIGGYLAPKIGRVTIQCAVVLVAGGALIACMATAGGDPNTRATAIGLLFVGTTFLGYNEAVALAGTTLLARNQHEIGVAGGLGSSFRSAISSVVTAVYVTILNNQLASTIPAQVPPALEKAGLPASSVTAFMAALTDGTIATANSTTIPGITPSIVTTGVSAYRNANADAYHTVYLATIAFTGVAIVLALLGRNTDDMMTDKVVATLANEDNTLTQRMEEKGQ</sequence>
<name>A0ABR3YRU4_9PEZI</name>
<dbReference type="InterPro" id="IPR053791">
    <property type="entry name" value="MFS_Tri12-like"/>
</dbReference>
<dbReference type="PANTHER" id="PTHR23501:SF109">
    <property type="entry name" value="MAJOR FACILITATOR SUPERFAMILY (MFS) PROFILE DOMAIN-CONTAINING PROTEIN-RELATED"/>
    <property type="match status" value="1"/>
</dbReference>
<feature type="transmembrane region" description="Helical" evidence="6">
    <location>
        <begin position="285"/>
        <end position="304"/>
    </location>
</feature>
<dbReference type="InterPro" id="IPR036259">
    <property type="entry name" value="MFS_trans_sf"/>
</dbReference>
<feature type="transmembrane region" description="Helical" evidence="6">
    <location>
        <begin position="389"/>
        <end position="412"/>
    </location>
</feature>
<evidence type="ECO:0000256" key="5">
    <source>
        <dbReference type="ARBA" id="ARBA00023136"/>
    </source>
</evidence>
<feature type="transmembrane region" description="Helical" evidence="6">
    <location>
        <begin position="325"/>
        <end position="349"/>
    </location>
</feature>
<dbReference type="Gene3D" id="1.20.1720.10">
    <property type="entry name" value="Multidrug resistance protein D"/>
    <property type="match status" value="1"/>
</dbReference>
<dbReference type="Proteomes" id="UP001583186">
    <property type="component" value="Unassembled WGS sequence"/>
</dbReference>
<dbReference type="PROSITE" id="PS50850">
    <property type="entry name" value="MFS"/>
    <property type="match status" value="1"/>
</dbReference>
<feature type="transmembrane region" description="Helical" evidence="6">
    <location>
        <begin position="418"/>
        <end position="440"/>
    </location>
</feature>
<keyword evidence="3 6" id="KW-0812">Transmembrane</keyword>
<evidence type="ECO:0000256" key="3">
    <source>
        <dbReference type="ARBA" id="ARBA00022692"/>
    </source>
</evidence>
<evidence type="ECO:0000256" key="1">
    <source>
        <dbReference type="ARBA" id="ARBA00004141"/>
    </source>
</evidence>
<feature type="transmembrane region" description="Helical" evidence="6">
    <location>
        <begin position="50"/>
        <end position="76"/>
    </location>
</feature>
<feature type="transmembrane region" description="Helical" evidence="6">
    <location>
        <begin position="254"/>
        <end position="273"/>
    </location>
</feature>
<dbReference type="Gene3D" id="1.20.1250.20">
    <property type="entry name" value="MFS general substrate transporter like domains"/>
    <property type="match status" value="1"/>
</dbReference>
<evidence type="ECO:0000256" key="4">
    <source>
        <dbReference type="ARBA" id="ARBA00022989"/>
    </source>
</evidence>
<dbReference type="PANTHER" id="PTHR23501">
    <property type="entry name" value="MAJOR FACILITATOR SUPERFAMILY"/>
    <property type="match status" value="1"/>
</dbReference>
<feature type="transmembrane region" description="Helical" evidence="6">
    <location>
        <begin position="361"/>
        <end position="382"/>
    </location>
</feature>
<evidence type="ECO:0000313" key="9">
    <source>
        <dbReference type="Proteomes" id="UP001583186"/>
    </source>
</evidence>
<dbReference type="InterPro" id="IPR010573">
    <property type="entry name" value="MFS_Str1/Tri12-like"/>
</dbReference>
<feature type="transmembrane region" description="Helical" evidence="6">
    <location>
        <begin position="144"/>
        <end position="163"/>
    </location>
</feature>
<feature type="transmembrane region" description="Helical" evidence="6">
    <location>
        <begin position="119"/>
        <end position="138"/>
    </location>
</feature>
<reference evidence="8 9" key="1">
    <citation type="journal article" date="2024" name="IMA Fungus">
        <title>IMA Genome - F19 : A genome assembly and annotation guide to empower mycologists, including annotated draft genome sequences of Ceratocystis pirilliformis, Diaporthe australafricana, Fusarium ophioides, Paecilomyces lecythidis, and Sporothrix stenoceras.</title>
        <authorList>
            <person name="Aylward J."/>
            <person name="Wilson A.M."/>
            <person name="Visagie C.M."/>
            <person name="Spraker J."/>
            <person name="Barnes I."/>
            <person name="Buitendag C."/>
            <person name="Ceriani C."/>
            <person name="Del Mar Angel L."/>
            <person name="du Plessis D."/>
            <person name="Fuchs T."/>
            <person name="Gasser K."/>
            <person name="Kramer D."/>
            <person name="Li W."/>
            <person name="Munsamy K."/>
            <person name="Piso A."/>
            <person name="Price J.L."/>
            <person name="Sonnekus B."/>
            <person name="Thomas C."/>
            <person name="van der Nest A."/>
            <person name="van Dijk A."/>
            <person name="van Heerden A."/>
            <person name="van Vuuren N."/>
            <person name="Yilmaz N."/>
            <person name="Duong T.A."/>
            <person name="van der Merwe N.A."/>
            <person name="Wingfield M.J."/>
            <person name="Wingfield B.D."/>
        </authorList>
    </citation>
    <scope>NUCLEOTIDE SEQUENCE [LARGE SCALE GENOMIC DNA]</scope>
    <source>
        <strain evidence="8 9">CMW 5346</strain>
    </source>
</reference>
<feature type="transmembrane region" description="Helical" evidence="6">
    <location>
        <begin position="175"/>
        <end position="198"/>
    </location>
</feature>
<feature type="transmembrane region" description="Helical" evidence="6">
    <location>
        <begin position="88"/>
        <end position="107"/>
    </location>
</feature>
<accession>A0ABR3YRU4</accession>
<dbReference type="CDD" id="cd06179">
    <property type="entry name" value="MFS_TRI12_like"/>
    <property type="match status" value="1"/>
</dbReference>
<dbReference type="InterPro" id="IPR020846">
    <property type="entry name" value="MFS_dom"/>
</dbReference>
<dbReference type="PROSITE" id="PS00216">
    <property type="entry name" value="SUGAR_TRANSPORT_1"/>
    <property type="match status" value="1"/>
</dbReference>
<feature type="transmembrane region" description="Helical" evidence="6">
    <location>
        <begin position="549"/>
        <end position="568"/>
    </location>
</feature>
<comment type="subcellular location">
    <subcellularLocation>
        <location evidence="1">Membrane</location>
        <topology evidence="1">Multi-pass membrane protein</topology>
    </subcellularLocation>
</comment>
<keyword evidence="4 6" id="KW-1133">Transmembrane helix</keyword>
<keyword evidence="9" id="KW-1185">Reference proteome</keyword>
<proteinExistence type="predicted"/>
<evidence type="ECO:0000256" key="2">
    <source>
        <dbReference type="ARBA" id="ARBA00022448"/>
    </source>
</evidence>
<dbReference type="SUPFAM" id="SSF103473">
    <property type="entry name" value="MFS general substrate transporter"/>
    <property type="match status" value="2"/>
</dbReference>
<dbReference type="InterPro" id="IPR005829">
    <property type="entry name" value="Sugar_transporter_CS"/>
</dbReference>
<organism evidence="8 9">
    <name type="scientific">Sporothrix stenoceras</name>
    <dbReference type="NCBI Taxonomy" id="5173"/>
    <lineage>
        <taxon>Eukaryota</taxon>
        <taxon>Fungi</taxon>
        <taxon>Dikarya</taxon>
        <taxon>Ascomycota</taxon>
        <taxon>Pezizomycotina</taxon>
        <taxon>Sordariomycetes</taxon>
        <taxon>Sordariomycetidae</taxon>
        <taxon>Ophiostomatales</taxon>
        <taxon>Ophiostomataceae</taxon>
        <taxon>Sporothrix</taxon>
    </lineage>
</organism>
<feature type="transmembrane region" description="Helical" evidence="6">
    <location>
        <begin position="210"/>
        <end position="229"/>
    </location>
</feature>
<evidence type="ECO:0000256" key="6">
    <source>
        <dbReference type="SAM" id="Phobius"/>
    </source>
</evidence>
<protein>
    <recommendedName>
        <fullName evidence="7">Major facilitator superfamily (MFS) profile domain-containing protein</fullName>
    </recommendedName>
</protein>
<evidence type="ECO:0000259" key="7">
    <source>
        <dbReference type="PROSITE" id="PS50850"/>
    </source>
</evidence>
<feature type="domain" description="Major facilitator superfamily (MFS) profile" evidence="7">
    <location>
        <begin position="53"/>
        <end position="571"/>
    </location>
</feature>
<dbReference type="Pfam" id="PF06609">
    <property type="entry name" value="TRI12"/>
    <property type="match status" value="1"/>
</dbReference>
<keyword evidence="2" id="KW-0813">Transport</keyword>
<comment type="caution">
    <text evidence="8">The sequence shown here is derived from an EMBL/GenBank/DDBJ whole genome shotgun (WGS) entry which is preliminary data.</text>
</comment>
<evidence type="ECO:0000313" key="8">
    <source>
        <dbReference type="EMBL" id="KAL1891031.1"/>
    </source>
</evidence>
<dbReference type="EMBL" id="JAWCUI010000056">
    <property type="protein sequence ID" value="KAL1891031.1"/>
    <property type="molecule type" value="Genomic_DNA"/>
</dbReference>
<keyword evidence="5 6" id="KW-0472">Membrane</keyword>
<gene>
    <name evidence="8" type="ORF">Sste5346_007854</name>
</gene>